<evidence type="ECO:0000313" key="1">
    <source>
        <dbReference type="EMBL" id="KIM58853.1"/>
    </source>
</evidence>
<dbReference type="PANTHER" id="PTHR31051">
    <property type="entry name" value="PROTEASOME ASSEMBLY CHAPERONE 3"/>
    <property type="match status" value="1"/>
</dbReference>
<dbReference type="InterPro" id="IPR018788">
    <property type="entry name" value="Proteasome_assmbl_chp_3"/>
</dbReference>
<dbReference type="HOGENOM" id="CLU_105927_0_0_1"/>
<proteinExistence type="predicted"/>
<dbReference type="GO" id="GO:0043248">
    <property type="term" value="P:proteasome assembly"/>
    <property type="evidence" value="ECO:0007669"/>
    <property type="project" value="InterPro"/>
</dbReference>
<dbReference type="Pfam" id="PF10178">
    <property type="entry name" value="PAC3"/>
    <property type="match status" value="1"/>
</dbReference>
<dbReference type="InterPro" id="IPR053720">
    <property type="entry name" value="Psm_Assembly_Chaperone"/>
</dbReference>
<sequence length="156" mass="16711">MLNFSQTSVDVDGVQTDVLVQPFADRILVLITQLGKVGNLIQVSMPSTAPLVSSEASESSDPMGLLPTPPVAIQLRSLLGSASSEHLQTLHSLYAAQIATLVWLTEDQALVGSSRRSIIVGIALQKVTNEGGGLNEREKRMFHAIMEALMGMLKQS</sequence>
<accession>A0A0C2ZAF2</accession>
<reference evidence="1 2" key="1">
    <citation type="submission" date="2014-04" db="EMBL/GenBank/DDBJ databases">
        <authorList>
            <consortium name="DOE Joint Genome Institute"/>
            <person name="Kuo A."/>
            <person name="Kohler A."/>
            <person name="Nagy L.G."/>
            <person name="Floudas D."/>
            <person name="Copeland A."/>
            <person name="Barry K.W."/>
            <person name="Cichocki N."/>
            <person name="Veneault-Fourrey C."/>
            <person name="LaButti K."/>
            <person name="Lindquist E.A."/>
            <person name="Lipzen A."/>
            <person name="Lundell T."/>
            <person name="Morin E."/>
            <person name="Murat C."/>
            <person name="Sun H."/>
            <person name="Tunlid A."/>
            <person name="Henrissat B."/>
            <person name="Grigoriev I.V."/>
            <person name="Hibbett D.S."/>
            <person name="Martin F."/>
            <person name="Nordberg H.P."/>
            <person name="Cantor M.N."/>
            <person name="Hua S.X."/>
        </authorList>
    </citation>
    <scope>NUCLEOTIDE SEQUENCE [LARGE SCALE GENOMIC DNA]</scope>
    <source>
        <strain evidence="1 2">Foug A</strain>
    </source>
</reference>
<dbReference type="Gene3D" id="3.30.230.90">
    <property type="match status" value="1"/>
</dbReference>
<evidence type="ECO:0000313" key="2">
    <source>
        <dbReference type="Proteomes" id="UP000053989"/>
    </source>
</evidence>
<dbReference type="OrthoDB" id="5593278at2759"/>
<dbReference type="EMBL" id="KN822080">
    <property type="protein sequence ID" value="KIM58853.1"/>
    <property type="molecule type" value="Genomic_DNA"/>
</dbReference>
<dbReference type="InParanoid" id="A0A0C2ZAF2"/>
<dbReference type="Proteomes" id="UP000053989">
    <property type="component" value="Unassembled WGS sequence"/>
</dbReference>
<keyword evidence="2" id="KW-1185">Reference proteome</keyword>
<reference evidence="2" key="2">
    <citation type="submission" date="2015-01" db="EMBL/GenBank/DDBJ databases">
        <title>Evolutionary Origins and Diversification of the Mycorrhizal Mutualists.</title>
        <authorList>
            <consortium name="DOE Joint Genome Institute"/>
            <consortium name="Mycorrhizal Genomics Consortium"/>
            <person name="Kohler A."/>
            <person name="Kuo A."/>
            <person name="Nagy L.G."/>
            <person name="Floudas D."/>
            <person name="Copeland A."/>
            <person name="Barry K.W."/>
            <person name="Cichocki N."/>
            <person name="Veneault-Fourrey C."/>
            <person name="LaButti K."/>
            <person name="Lindquist E.A."/>
            <person name="Lipzen A."/>
            <person name="Lundell T."/>
            <person name="Morin E."/>
            <person name="Murat C."/>
            <person name="Riley R."/>
            <person name="Ohm R."/>
            <person name="Sun H."/>
            <person name="Tunlid A."/>
            <person name="Henrissat B."/>
            <person name="Grigoriev I.V."/>
            <person name="Hibbett D.S."/>
            <person name="Martin F."/>
        </authorList>
    </citation>
    <scope>NUCLEOTIDE SEQUENCE [LARGE SCALE GENOMIC DNA]</scope>
    <source>
        <strain evidence="2">Foug A</strain>
    </source>
</reference>
<protein>
    <submittedName>
        <fullName evidence="1">Uncharacterized protein</fullName>
    </submittedName>
</protein>
<organism evidence="1 2">
    <name type="scientific">Scleroderma citrinum Foug A</name>
    <dbReference type="NCBI Taxonomy" id="1036808"/>
    <lineage>
        <taxon>Eukaryota</taxon>
        <taxon>Fungi</taxon>
        <taxon>Dikarya</taxon>
        <taxon>Basidiomycota</taxon>
        <taxon>Agaricomycotina</taxon>
        <taxon>Agaricomycetes</taxon>
        <taxon>Agaricomycetidae</taxon>
        <taxon>Boletales</taxon>
        <taxon>Sclerodermatineae</taxon>
        <taxon>Sclerodermataceae</taxon>
        <taxon>Scleroderma</taxon>
    </lineage>
</organism>
<dbReference type="PANTHER" id="PTHR31051:SF1">
    <property type="entry name" value="PROTEASOME ASSEMBLY CHAPERONE 3"/>
    <property type="match status" value="1"/>
</dbReference>
<gene>
    <name evidence="1" type="ORF">SCLCIDRAFT_127359</name>
</gene>
<name>A0A0C2ZAF2_9AGAM</name>
<dbReference type="STRING" id="1036808.A0A0C2ZAF2"/>
<dbReference type="AlphaFoldDB" id="A0A0C2ZAF2"/>